<organism evidence="2 3">
    <name type="scientific">Ginsengibacter hankyongi</name>
    <dbReference type="NCBI Taxonomy" id="2607284"/>
    <lineage>
        <taxon>Bacteria</taxon>
        <taxon>Pseudomonadati</taxon>
        <taxon>Bacteroidota</taxon>
        <taxon>Chitinophagia</taxon>
        <taxon>Chitinophagales</taxon>
        <taxon>Chitinophagaceae</taxon>
        <taxon>Ginsengibacter</taxon>
    </lineage>
</organism>
<dbReference type="Proteomes" id="UP000326903">
    <property type="component" value="Unassembled WGS sequence"/>
</dbReference>
<proteinExistence type="predicted"/>
<evidence type="ECO:0000313" key="2">
    <source>
        <dbReference type="EMBL" id="KAA9036626.1"/>
    </source>
</evidence>
<dbReference type="EMBL" id="VYQF01000007">
    <property type="protein sequence ID" value="KAA9036626.1"/>
    <property type="molecule type" value="Genomic_DNA"/>
</dbReference>
<protein>
    <submittedName>
        <fullName evidence="2">DUF3575 domain-containing protein</fullName>
    </submittedName>
</protein>
<name>A0A5J5IEP0_9BACT</name>
<gene>
    <name evidence="2" type="ORF">FW778_18615</name>
</gene>
<dbReference type="AlphaFoldDB" id="A0A5J5IEP0"/>
<keyword evidence="3" id="KW-1185">Reference proteome</keyword>
<evidence type="ECO:0000313" key="3">
    <source>
        <dbReference type="Proteomes" id="UP000326903"/>
    </source>
</evidence>
<dbReference type="RefSeq" id="WP_150416367.1">
    <property type="nucleotide sequence ID" value="NZ_VYQF01000007.1"/>
</dbReference>
<sequence>MKKIILLLAVLLVTTQLINAQDDNITKKTAAAGHKNMVKINLFALALKNITLQYEREISKKTTVAIDVRTMPKSGLPFESSFRNAISDQTTKDQLDNFKTGNFALMPQIRFYMGHKGAYHGFYIAPFFSYAHYTANLPYNYTDSGVNKTIPLAGSVNTITGGMMFGAQWKLGKSIYLDWWIFGPHYGSSNGSISGKKSLSSSEQSGLKSDLDGLDIPIVKTTNSVDANGATVNFSGPWAGVRSGLCIGFRF</sequence>
<reference evidence="2 3" key="1">
    <citation type="submission" date="2019-09" db="EMBL/GenBank/DDBJ databases">
        <title>Draft genome sequence of Ginsengibacter sp. BR5-29.</title>
        <authorList>
            <person name="Im W.-T."/>
        </authorList>
    </citation>
    <scope>NUCLEOTIDE SEQUENCE [LARGE SCALE GENOMIC DNA]</scope>
    <source>
        <strain evidence="2 3">BR5-29</strain>
    </source>
</reference>
<accession>A0A5J5IEP0</accession>
<feature type="signal peptide" evidence="1">
    <location>
        <begin position="1"/>
        <end position="20"/>
    </location>
</feature>
<feature type="chain" id="PRO_5023898176" evidence="1">
    <location>
        <begin position="21"/>
        <end position="251"/>
    </location>
</feature>
<keyword evidence="1" id="KW-0732">Signal</keyword>
<evidence type="ECO:0000256" key="1">
    <source>
        <dbReference type="SAM" id="SignalP"/>
    </source>
</evidence>
<comment type="caution">
    <text evidence="2">The sequence shown here is derived from an EMBL/GenBank/DDBJ whole genome shotgun (WGS) entry which is preliminary data.</text>
</comment>